<feature type="transmembrane region" description="Helical" evidence="6">
    <location>
        <begin position="45"/>
        <end position="67"/>
    </location>
</feature>
<feature type="transmembrane region" description="Helical" evidence="6">
    <location>
        <begin position="235"/>
        <end position="253"/>
    </location>
</feature>
<sequence length="523" mass="56659">MLQFKDKALAQQDKAVLNRFERSLNNGGENMEERVQLEKTFKPQWVWAIALGSAIGWGAFILPAEWLGKAGPIGAVIGLIIGALLMMVIAVSYGVLIEKYPVSGGEFAYAYIGFGRNHAFICGWFLTLGYICIVALNASALALLGKFMLPSLTNIGLLYEIGGWQVYLGEVVIATAALLIFAYFNIKGASISGSLQYIFCIILVAGVFLLTLSMLLSPSSDLSNLQPFFKPEIPALTGIIAIIAIAPWAYVGFDNIPQAAEEFNFPPKKAFMLIIYSLIVACILYSFMIIATAVAMPWQNLVAGKPIWGTGDVISDTLGAFGVLLLAISLCMGVFTGLNGFYVSSSRLLFAMGRAKVVPKAFSRLHPKHGTPYIGVLFTCALCLFAPWFGRPVLLWIVDMSATGVTIAYFYTCYTAYKLFSWTEAADGRMVSPGKKLVALIGALSGLSFLGLLLVPASPSALGAPSLIALIVWAVLGLAFYLYKRKEYNQIPKSTLDYYILGNTETNGTEDKTDSQVSIKIDA</sequence>
<keyword evidence="4 6" id="KW-1133">Transmembrane helix</keyword>
<accession>A0A366K3Z3</accession>
<dbReference type="InterPro" id="IPR050367">
    <property type="entry name" value="APC_superfamily"/>
</dbReference>
<keyword evidence="8" id="KW-1185">Reference proteome</keyword>
<feature type="transmembrane region" description="Helical" evidence="6">
    <location>
        <begin position="196"/>
        <end position="215"/>
    </location>
</feature>
<dbReference type="GO" id="GO:0005886">
    <property type="term" value="C:plasma membrane"/>
    <property type="evidence" value="ECO:0007669"/>
    <property type="project" value="UniProtKB-SubCell"/>
</dbReference>
<dbReference type="GO" id="GO:0022857">
    <property type="term" value="F:transmembrane transporter activity"/>
    <property type="evidence" value="ECO:0007669"/>
    <property type="project" value="InterPro"/>
</dbReference>
<dbReference type="Proteomes" id="UP000252731">
    <property type="component" value="Unassembled WGS sequence"/>
</dbReference>
<evidence type="ECO:0000256" key="1">
    <source>
        <dbReference type="ARBA" id="ARBA00004651"/>
    </source>
</evidence>
<comment type="subcellular location">
    <subcellularLocation>
        <location evidence="1">Cell membrane</location>
        <topology evidence="1">Multi-pass membrane protein</topology>
    </subcellularLocation>
</comment>
<dbReference type="PIRSF" id="PIRSF006060">
    <property type="entry name" value="AA_transporter"/>
    <property type="match status" value="1"/>
</dbReference>
<keyword evidence="2" id="KW-1003">Cell membrane</keyword>
<keyword evidence="5 6" id="KW-0472">Membrane</keyword>
<dbReference type="PANTHER" id="PTHR42770:SF7">
    <property type="entry name" value="MEMBRANE PROTEIN"/>
    <property type="match status" value="1"/>
</dbReference>
<protein>
    <submittedName>
        <fullName evidence="7">Amino acid/polyamine/organocation transporter (APC superfamily)</fullName>
    </submittedName>
</protein>
<feature type="transmembrane region" description="Helical" evidence="6">
    <location>
        <begin position="370"/>
        <end position="389"/>
    </location>
</feature>
<feature type="transmembrane region" description="Helical" evidence="6">
    <location>
        <begin position="164"/>
        <end position="184"/>
    </location>
</feature>
<feature type="transmembrane region" description="Helical" evidence="6">
    <location>
        <begin position="273"/>
        <end position="298"/>
    </location>
</feature>
<evidence type="ECO:0000256" key="6">
    <source>
        <dbReference type="SAM" id="Phobius"/>
    </source>
</evidence>
<dbReference type="STRING" id="1399.VL14_19915"/>
<name>A0A366K3Z3_CYTFI</name>
<feature type="transmembrane region" description="Helical" evidence="6">
    <location>
        <begin position="461"/>
        <end position="483"/>
    </location>
</feature>
<evidence type="ECO:0000256" key="5">
    <source>
        <dbReference type="ARBA" id="ARBA00023136"/>
    </source>
</evidence>
<evidence type="ECO:0000313" key="8">
    <source>
        <dbReference type="Proteomes" id="UP000252731"/>
    </source>
</evidence>
<evidence type="ECO:0000256" key="3">
    <source>
        <dbReference type="ARBA" id="ARBA00022692"/>
    </source>
</evidence>
<feature type="transmembrane region" description="Helical" evidence="6">
    <location>
        <begin position="437"/>
        <end position="455"/>
    </location>
</feature>
<feature type="transmembrane region" description="Helical" evidence="6">
    <location>
        <begin position="395"/>
        <end position="417"/>
    </location>
</feature>
<dbReference type="PANTHER" id="PTHR42770">
    <property type="entry name" value="AMINO ACID TRANSPORTER-RELATED"/>
    <property type="match status" value="1"/>
</dbReference>
<proteinExistence type="predicted"/>
<evidence type="ECO:0000313" key="7">
    <source>
        <dbReference type="EMBL" id="RBP95987.1"/>
    </source>
</evidence>
<evidence type="ECO:0000256" key="4">
    <source>
        <dbReference type="ARBA" id="ARBA00022989"/>
    </source>
</evidence>
<dbReference type="AlphaFoldDB" id="A0A366K3Z3"/>
<feature type="transmembrane region" description="Helical" evidence="6">
    <location>
        <begin position="318"/>
        <end position="342"/>
    </location>
</feature>
<comment type="caution">
    <text evidence="7">The sequence shown here is derived from an EMBL/GenBank/DDBJ whole genome shotgun (WGS) entry which is preliminary data.</text>
</comment>
<feature type="transmembrane region" description="Helical" evidence="6">
    <location>
        <begin position="73"/>
        <end position="97"/>
    </location>
</feature>
<dbReference type="EMBL" id="QNSF01000002">
    <property type="protein sequence ID" value="RBP95987.1"/>
    <property type="molecule type" value="Genomic_DNA"/>
</dbReference>
<dbReference type="InterPro" id="IPR002293">
    <property type="entry name" value="AA/rel_permease1"/>
</dbReference>
<evidence type="ECO:0000256" key="2">
    <source>
        <dbReference type="ARBA" id="ARBA00022475"/>
    </source>
</evidence>
<gene>
    <name evidence="7" type="ORF">DFO70_102314</name>
</gene>
<reference evidence="7 8" key="1">
    <citation type="submission" date="2018-06" db="EMBL/GenBank/DDBJ databases">
        <title>Freshwater and sediment microbial communities from various areas in North America, analyzing microbe dynamics in response to fracking.</title>
        <authorList>
            <person name="Lamendella R."/>
        </authorList>
    </citation>
    <scope>NUCLEOTIDE SEQUENCE [LARGE SCALE GENOMIC DNA]</scope>
    <source>
        <strain evidence="7 8">14_TX</strain>
    </source>
</reference>
<feature type="transmembrane region" description="Helical" evidence="6">
    <location>
        <begin position="118"/>
        <end position="144"/>
    </location>
</feature>
<dbReference type="Gene3D" id="1.20.1740.10">
    <property type="entry name" value="Amino acid/polyamine transporter I"/>
    <property type="match status" value="1"/>
</dbReference>
<dbReference type="Pfam" id="PF13520">
    <property type="entry name" value="AA_permease_2"/>
    <property type="match status" value="1"/>
</dbReference>
<organism evidence="7 8">
    <name type="scientific">Cytobacillus firmus</name>
    <name type="common">Bacillus firmus</name>
    <dbReference type="NCBI Taxonomy" id="1399"/>
    <lineage>
        <taxon>Bacteria</taxon>
        <taxon>Bacillati</taxon>
        <taxon>Bacillota</taxon>
        <taxon>Bacilli</taxon>
        <taxon>Bacillales</taxon>
        <taxon>Bacillaceae</taxon>
        <taxon>Cytobacillus</taxon>
    </lineage>
</organism>
<keyword evidence="3 6" id="KW-0812">Transmembrane</keyword>